<sequence length="596" mass="64808">MASTLNLASVKTPGVYIDEVSLFPPSVAQVETAIPVFIGPTQDHVKDGQSIRNVPTRIKSMVEYRRYFGGSPDRQVTVRLDALNSVSSVNFATSLYLHDSLMMFFGNGGEKCYIMSLGKYTDVLTQTEYINAFETLKKFDEPTLIVLPDALNLTAAGAVATVQQAAIDHCQYMQDRFAVLDVKVADPTKIDRNDTDIDNFRNGVSSHLNYAAAYYPYLRTSLPLTISFANLTIKTGPDPGTTKTLDELLDPGAAKDLATAAKNIVTDLGAVTGLLPDITDYQAAASKDDKKTYLLGLLTAFTGAAAFTDPTNQTDFNNYIKESAPATSDGLKLTALRDATNALQTSSGSESPQAAFDKTFEQISTYISGFLTKVQARLQAKEVEMKSTIPLYSAMTAAAEAMGIVLPPSGAVVGAYARTDNDRGVWKAPANVGLNYVLGPTVLLTDSEQEDLNVDTNAGKSINAIRAFTGKGTLIWGARTLAGSNNEWRYVPVRRFFIMVEESVKKASAQFVFEPNDANTWVKIRAMIENFLTLQWRAGALAGIKAEHAFFVRVGLGQTMTAQDVLNGFMIVEIGMAVVRPAEFIILRFSHKMQES</sequence>
<dbReference type="InterPro" id="IPR020287">
    <property type="entry name" value="Tail_sheath_C"/>
</dbReference>
<organism evidence="3 4">
    <name type="scientific">Hymenobacter cavernae</name>
    <dbReference type="NCBI Taxonomy" id="2044852"/>
    <lineage>
        <taxon>Bacteria</taxon>
        <taxon>Pseudomonadati</taxon>
        <taxon>Bacteroidota</taxon>
        <taxon>Cytophagia</taxon>
        <taxon>Cytophagales</taxon>
        <taxon>Hymenobacteraceae</taxon>
        <taxon>Hymenobacter</taxon>
    </lineage>
</organism>
<dbReference type="EMBL" id="BMHT01000008">
    <property type="protein sequence ID" value="GGF24462.1"/>
    <property type="molecule type" value="Genomic_DNA"/>
</dbReference>
<reference evidence="4" key="1">
    <citation type="journal article" date="2019" name="Int. J. Syst. Evol. Microbiol.">
        <title>The Global Catalogue of Microorganisms (GCM) 10K type strain sequencing project: providing services to taxonomists for standard genome sequencing and annotation.</title>
        <authorList>
            <consortium name="The Broad Institute Genomics Platform"/>
            <consortium name="The Broad Institute Genome Sequencing Center for Infectious Disease"/>
            <person name="Wu L."/>
            <person name="Ma J."/>
        </authorList>
    </citation>
    <scope>NUCLEOTIDE SEQUENCE [LARGE SCALE GENOMIC DNA]</scope>
    <source>
        <strain evidence="4">CGMCC 1.15197</strain>
    </source>
</reference>
<evidence type="ECO:0000313" key="3">
    <source>
        <dbReference type="EMBL" id="GGF24462.1"/>
    </source>
</evidence>
<dbReference type="PANTHER" id="PTHR35861">
    <property type="match status" value="1"/>
</dbReference>
<name>A0ABQ1UT95_9BACT</name>
<dbReference type="Gene3D" id="3.40.50.11780">
    <property type="match status" value="1"/>
</dbReference>
<dbReference type="RefSeq" id="WP_188815842.1">
    <property type="nucleotide sequence ID" value="NZ_BMHT01000008.1"/>
</dbReference>
<evidence type="ECO:0000313" key="4">
    <source>
        <dbReference type="Proteomes" id="UP000632273"/>
    </source>
</evidence>
<comment type="caution">
    <text evidence="3">The sequence shown here is derived from an EMBL/GenBank/DDBJ whole genome shotgun (WGS) entry which is preliminary data.</text>
</comment>
<dbReference type="PANTHER" id="PTHR35861:SF1">
    <property type="entry name" value="PHAGE TAIL SHEATH PROTEIN"/>
    <property type="match status" value="1"/>
</dbReference>
<protein>
    <recommendedName>
        <fullName evidence="2">Tail sheath protein C-terminal domain-containing protein</fullName>
    </recommendedName>
</protein>
<proteinExistence type="inferred from homology"/>
<evidence type="ECO:0000256" key="1">
    <source>
        <dbReference type="ARBA" id="ARBA00008005"/>
    </source>
</evidence>
<keyword evidence="4" id="KW-1185">Reference proteome</keyword>
<comment type="similarity">
    <text evidence="1">Belongs to the myoviridae tail sheath protein family.</text>
</comment>
<gene>
    <name evidence="3" type="ORF">GCM10011383_40130</name>
</gene>
<evidence type="ECO:0000259" key="2">
    <source>
        <dbReference type="Pfam" id="PF17482"/>
    </source>
</evidence>
<dbReference type="Pfam" id="PF17482">
    <property type="entry name" value="Phage_sheath_1C"/>
    <property type="match status" value="1"/>
</dbReference>
<dbReference type="InterPro" id="IPR052042">
    <property type="entry name" value="Tail_sheath_structural"/>
</dbReference>
<dbReference type="Proteomes" id="UP000632273">
    <property type="component" value="Unassembled WGS sequence"/>
</dbReference>
<accession>A0ABQ1UT95</accession>
<feature type="domain" description="Tail sheath protein C-terminal" evidence="2">
    <location>
        <begin position="484"/>
        <end position="589"/>
    </location>
</feature>